<evidence type="ECO:0000256" key="1">
    <source>
        <dbReference type="SAM" id="MobiDB-lite"/>
    </source>
</evidence>
<protein>
    <submittedName>
        <fullName evidence="2">Uncharacterized protein</fullName>
    </submittedName>
</protein>
<evidence type="ECO:0000313" key="3">
    <source>
        <dbReference type="Proteomes" id="UP000233551"/>
    </source>
</evidence>
<dbReference type="AlphaFoldDB" id="A0A2I0I0Y0"/>
<sequence>MHIEKNVVDNIFNIVMDIKDKTKDNIMEKFTQASQSIGPNLSNEDASKLWVETVETNGKFIPNTSSGKQTCNDSAYGKEDDEDYGDDDGGGGGELVGFF</sequence>
<proteinExistence type="predicted"/>
<name>A0A2I0I0Y0_PUNGR</name>
<gene>
    <name evidence="2" type="ORF">CRG98_042196</name>
</gene>
<dbReference type="Proteomes" id="UP000233551">
    <property type="component" value="Unassembled WGS sequence"/>
</dbReference>
<feature type="compositionally biased region" description="Gly residues" evidence="1">
    <location>
        <begin position="90"/>
        <end position="99"/>
    </location>
</feature>
<feature type="compositionally biased region" description="Acidic residues" evidence="1">
    <location>
        <begin position="79"/>
        <end position="89"/>
    </location>
</feature>
<reference evidence="2 3" key="1">
    <citation type="submission" date="2017-11" db="EMBL/GenBank/DDBJ databases">
        <title>De-novo sequencing of pomegranate (Punica granatum L.) genome.</title>
        <authorList>
            <person name="Akparov Z."/>
            <person name="Amiraslanov A."/>
            <person name="Hajiyeva S."/>
            <person name="Abbasov M."/>
            <person name="Kaur K."/>
            <person name="Hamwieh A."/>
            <person name="Solovyev V."/>
            <person name="Salamov A."/>
            <person name="Braich B."/>
            <person name="Kosarev P."/>
            <person name="Mahmoud A."/>
            <person name="Hajiyev E."/>
            <person name="Babayeva S."/>
            <person name="Izzatullayeva V."/>
            <person name="Mammadov A."/>
            <person name="Mammadov A."/>
            <person name="Sharifova S."/>
            <person name="Ojaghi J."/>
            <person name="Eynullazada K."/>
            <person name="Bayramov B."/>
            <person name="Abdulazimova A."/>
            <person name="Shahmuradov I."/>
        </authorList>
    </citation>
    <scope>NUCLEOTIDE SEQUENCE [LARGE SCALE GENOMIC DNA]</scope>
    <source>
        <strain evidence="3">cv. AG2017</strain>
        <tissue evidence="2">Leaf</tissue>
    </source>
</reference>
<organism evidence="2 3">
    <name type="scientific">Punica granatum</name>
    <name type="common">Pomegranate</name>
    <dbReference type="NCBI Taxonomy" id="22663"/>
    <lineage>
        <taxon>Eukaryota</taxon>
        <taxon>Viridiplantae</taxon>
        <taxon>Streptophyta</taxon>
        <taxon>Embryophyta</taxon>
        <taxon>Tracheophyta</taxon>
        <taxon>Spermatophyta</taxon>
        <taxon>Magnoliopsida</taxon>
        <taxon>eudicotyledons</taxon>
        <taxon>Gunneridae</taxon>
        <taxon>Pentapetalae</taxon>
        <taxon>rosids</taxon>
        <taxon>malvids</taxon>
        <taxon>Myrtales</taxon>
        <taxon>Lythraceae</taxon>
        <taxon>Punica</taxon>
    </lineage>
</organism>
<dbReference type="EMBL" id="PGOL01004405">
    <property type="protein sequence ID" value="PKI37410.1"/>
    <property type="molecule type" value="Genomic_DNA"/>
</dbReference>
<feature type="region of interest" description="Disordered" evidence="1">
    <location>
        <begin position="61"/>
        <end position="99"/>
    </location>
</feature>
<feature type="compositionally biased region" description="Polar residues" evidence="1">
    <location>
        <begin position="62"/>
        <end position="73"/>
    </location>
</feature>
<accession>A0A2I0I0Y0</accession>
<keyword evidence="3" id="KW-1185">Reference proteome</keyword>
<comment type="caution">
    <text evidence="2">The sequence shown here is derived from an EMBL/GenBank/DDBJ whole genome shotgun (WGS) entry which is preliminary data.</text>
</comment>
<evidence type="ECO:0000313" key="2">
    <source>
        <dbReference type="EMBL" id="PKI37410.1"/>
    </source>
</evidence>